<evidence type="ECO:0000313" key="2">
    <source>
        <dbReference type="EMBL" id="ESQ46493.1"/>
    </source>
</evidence>
<dbReference type="InterPro" id="IPR001810">
    <property type="entry name" value="F-box_dom"/>
</dbReference>
<dbReference type="Gramene" id="ESQ46493">
    <property type="protein sequence ID" value="ESQ46493"/>
    <property type="gene ID" value="EUTSA_v10000643mg"/>
</dbReference>
<sequence>MKKKENKGDNDNRDSLPLDVMVEVFSKLHVKSLFKFRCVSKQWCSIICSRSFIDSFMSLSLSRPRILLCLSILRGDKMRLLFLSSPLHPQDSNHSSIVYKHDMPDSRISRSNILGLTSCVFIRLPNDPLTGLDPKLYIYFMCLGYDTSNNQYKVLRTVRRTPFGSVEHSVSLTNVSNPPTRFVIVSFDVGSREKTLVRLIDNQGKLACFCVTNDKSYSLWILDDVKKQLWSKASFFRLIF</sequence>
<dbReference type="AlphaFoldDB" id="V4M2R8"/>
<dbReference type="Gene3D" id="1.20.1280.50">
    <property type="match status" value="1"/>
</dbReference>
<organism evidence="2 3">
    <name type="scientific">Eutrema salsugineum</name>
    <name type="common">Saltwater cress</name>
    <name type="synonym">Sisymbrium salsugineum</name>
    <dbReference type="NCBI Taxonomy" id="72664"/>
    <lineage>
        <taxon>Eukaryota</taxon>
        <taxon>Viridiplantae</taxon>
        <taxon>Streptophyta</taxon>
        <taxon>Embryophyta</taxon>
        <taxon>Tracheophyta</taxon>
        <taxon>Spermatophyta</taxon>
        <taxon>Magnoliopsida</taxon>
        <taxon>eudicotyledons</taxon>
        <taxon>Gunneridae</taxon>
        <taxon>Pentapetalae</taxon>
        <taxon>rosids</taxon>
        <taxon>malvids</taxon>
        <taxon>Brassicales</taxon>
        <taxon>Brassicaceae</taxon>
        <taxon>Eutremeae</taxon>
        <taxon>Eutrema</taxon>
    </lineage>
</organism>
<dbReference type="InterPro" id="IPR013187">
    <property type="entry name" value="F-box-assoc_dom_typ3"/>
</dbReference>
<reference evidence="2 3" key="1">
    <citation type="journal article" date="2013" name="Front. Plant Sci.">
        <title>The Reference Genome of the Halophytic Plant Eutrema salsugineum.</title>
        <authorList>
            <person name="Yang R."/>
            <person name="Jarvis D.E."/>
            <person name="Chen H."/>
            <person name="Beilstein M.A."/>
            <person name="Grimwood J."/>
            <person name="Jenkins J."/>
            <person name="Shu S."/>
            <person name="Prochnik S."/>
            <person name="Xin M."/>
            <person name="Ma C."/>
            <person name="Schmutz J."/>
            <person name="Wing R.A."/>
            <person name="Mitchell-Olds T."/>
            <person name="Schumaker K.S."/>
            <person name="Wang X."/>
        </authorList>
    </citation>
    <scope>NUCLEOTIDE SEQUENCE [LARGE SCALE GENOMIC DNA]</scope>
</reference>
<dbReference type="Pfam" id="PF08268">
    <property type="entry name" value="FBA_3"/>
    <property type="match status" value="1"/>
</dbReference>
<name>V4M2R8_EUTSA</name>
<dbReference type="SUPFAM" id="SSF81383">
    <property type="entry name" value="F-box domain"/>
    <property type="match status" value="1"/>
</dbReference>
<dbReference type="CDD" id="cd22157">
    <property type="entry name" value="F-box_AtFBW1-like"/>
    <property type="match status" value="1"/>
</dbReference>
<dbReference type="KEGG" id="eus:EUTSA_v10000643mg"/>
<dbReference type="EMBL" id="KI517426">
    <property type="protein sequence ID" value="ESQ46493.1"/>
    <property type="molecule type" value="Genomic_DNA"/>
</dbReference>
<keyword evidence="3" id="KW-1185">Reference proteome</keyword>
<dbReference type="InterPro" id="IPR036047">
    <property type="entry name" value="F-box-like_dom_sf"/>
</dbReference>
<dbReference type="PANTHER" id="PTHR31111">
    <property type="entry name" value="BNAA05G37150D PROTEIN-RELATED"/>
    <property type="match status" value="1"/>
</dbReference>
<proteinExistence type="predicted"/>
<dbReference type="Pfam" id="PF00646">
    <property type="entry name" value="F-box"/>
    <property type="match status" value="1"/>
</dbReference>
<feature type="domain" description="F-box" evidence="1">
    <location>
        <begin position="10"/>
        <end position="59"/>
    </location>
</feature>
<protein>
    <recommendedName>
        <fullName evidence="1">F-box domain-containing protein</fullName>
    </recommendedName>
</protein>
<dbReference type="STRING" id="72664.V4M2R8"/>
<evidence type="ECO:0000259" key="1">
    <source>
        <dbReference type="PROSITE" id="PS50181"/>
    </source>
</evidence>
<dbReference type="SMART" id="SM00256">
    <property type="entry name" value="FBOX"/>
    <property type="match status" value="1"/>
</dbReference>
<dbReference type="PANTHER" id="PTHR31111:SF132">
    <property type="entry name" value="F-BOX ASSOCIATED UBIQUITINATION EFFECTOR FAMILY PROTEIN-RELATED"/>
    <property type="match status" value="1"/>
</dbReference>
<feature type="non-terminal residue" evidence="2">
    <location>
        <position position="240"/>
    </location>
</feature>
<accession>V4M2R8</accession>
<gene>
    <name evidence="2" type="ORF">EUTSA_v10000643mg</name>
</gene>
<dbReference type="Proteomes" id="UP000030689">
    <property type="component" value="Unassembled WGS sequence"/>
</dbReference>
<evidence type="ECO:0000313" key="3">
    <source>
        <dbReference type="Proteomes" id="UP000030689"/>
    </source>
</evidence>
<dbReference type="PROSITE" id="PS50181">
    <property type="entry name" value="FBOX"/>
    <property type="match status" value="1"/>
</dbReference>